<sequence>MVAASRLSAKTAPACRAGNRGTSNRHPSACAILFRAPGRVKTSVSPEPAGGVAGSAYACKLIDGAAAHSFTCPASARPACKAPASPARTKLSRSKFTNRAPPARWLEPVLA</sequence>
<reference evidence="2" key="1">
    <citation type="journal article" date="2022" name="bioRxiv">
        <title>Sequencing and chromosome-scale assembly of the giantPleurodeles waltlgenome.</title>
        <authorList>
            <person name="Brown T."/>
            <person name="Elewa A."/>
            <person name="Iarovenko S."/>
            <person name="Subramanian E."/>
            <person name="Araus A.J."/>
            <person name="Petzold A."/>
            <person name="Susuki M."/>
            <person name="Suzuki K.-i.T."/>
            <person name="Hayashi T."/>
            <person name="Toyoda A."/>
            <person name="Oliveira C."/>
            <person name="Osipova E."/>
            <person name="Leigh N.D."/>
            <person name="Simon A."/>
            <person name="Yun M.H."/>
        </authorList>
    </citation>
    <scope>NUCLEOTIDE SEQUENCE</scope>
    <source>
        <strain evidence="2">20211129_DDA</strain>
        <tissue evidence="2">Liver</tissue>
    </source>
</reference>
<name>A0AAV7TNZ9_PLEWA</name>
<dbReference type="AlphaFoldDB" id="A0AAV7TNZ9"/>
<gene>
    <name evidence="2" type="ORF">NDU88_003370</name>
</gene>
<feature type="region of interest" description="Disordered" evidence="1">
    <location>
        <begin position="1"/>
        <end position="26"/>
    </location>
</feature>
<keyword evidence="3" id="KW-1185">Reference proteome</keyword>
<comment type="caution">
    <text evidence="2">The sequence shown here is derived from an EMBL/GenBank/DDBJ whole genome shotgun (WGS) entry which is preliminary data.</text>
</comment>
<feature type="region of interest" description="Disordered" evidence="1">
    <location>
        <begin position="76"/>
        <end position="99"/>
    </location>
</feature>
<proteinExistence type="predicted"/>
<protein>
    <submittedName>
        <fullName evidence="2">Uncharacterized protein</fullName>
    </submittedName>
</protein>
<accession>A0AAV7TNZ9</accession>
<dbReference type="EMBL" id="JANPWB010000006">
    <property type="protein sequence ID" value="KAJ1178123.1"/>
    <property type="molecule type" value="Genomic_DNA"/>
</dbReference>
<evidence type="ECO:0000256" key="1">
    <source>
        <dbReference type="SAM" id="MobiDB-lite"/>
    </source>
</evidence>
<evidence type="ECO:0000313" key="3">
    <source>
        <dbReference type="Proteomes" id="UP001066276"/>
    </source>
</evidence>
<evidence type="ECO:0000313" key="2">
    <source>
        <dbReference type="EMBL" id="KAJ1178123.1"/>
    </source>
</evidence>
<organism evidence="2 3">
    <name type="scientific">Pleurodeles waltl</name>
    <name type="common">Iberian ribbed newt</name>
    <dbReference type="NCBI Taxonomy" id="8319"/>
    <lineage>
        <taxon>Eukaryota</taxon>
        <taxon>Metazoa</taxon>
        <taxon>Chordata</taxon>
        <taxon>Craniata</taxon>
        <taxon>Vertebrata</taxon>
        <taxon>Euteleostomi</taxon>
        <taxon>Amphibia</taxon>
        <taxon>Batrachia</taxon>
        <taxon>Caudata</taxon>
        <taxon>Salamandroidea</taxon>
        <taxon>Salamandridae</taxon>
        <taxon>Pleurodelinae</taxon>
        <taxon>Pleurodeles</taxon>
    </lineage>
</organism>
<dbReference type="Proteomes" id="UP001066276">
    <property type="component" value="Chromosome 3_2"/>
</dbReference>